<reference evidence="4" key="1">
    <citation type="submission" date="2025-08" db="UniProtKB">
        <authorList>
            <consortium name="RefSeq"/>
        </authorList>
    </citation>
    <scope>IDENTIFICATION</scope>
    <source>
        <tissue evidence="4">Entire body</tissue>
    </source>
</reference>
<evidence type="ECO:0000259" key="2">
    <source>
        <dbReference type="Pfam" id="PF10283"/>
    </source>
</evidence>
<name>A0A1W4WL74_AGRPL</name>
<keyword evidence="3" id="KW-1185">Reference proteome</keyword>
<feature type="domain" description="PBZ-type" evidence="2">
    <location>
        <begin position="270"/>
        <end position="295"/>
    </location>
</feature>
<feature type="region of interest" description="Disordered" evidence="1">
    <location>
        <begin position="217"/>
        <end position="257"/>
    </location>
</feature>
<dbReference type="KEGG" id="apln:108733990"/>
<dbReference type="InParanoid" id="A0A1W4WL74"/>
<organism evidence="3 4">
    <name type="scientific">Agrilus planipennis</name>
    <name type="common">Emerald ash borer</name>
    <name type="synonym">Agrilus marcopoli</name>
    <dbReference type="NCBI Taxonomy" id="224129"/>
    <lineage>
        <taxon>Eukaryota</taxon>
        <taxon>Metazoa</taxon>
        <taxon>Ecdysozoa</taxon>
        <taxon>Arthropoda</taxon>
        <taxon>Hexapoda</taxon>
        <taxon>Insecta</taxon>
        <taxon>Pterygota</taxon>
        <taxon>Neoptera</taxon>
        <taxon>Endopterygota</taxon>
        <taxon>Coleoptera</taxon>
        <taxon>Polyphaga</taxon>
        <taxon>Elateriformia</taxon>
        <taxon>Buprestoidea</taxon>
        <taxon>Buprestidae</taxon>
        <taxon>Agrilinae</taxon>
        <taxon>Agrilus</taxon>
    </lineage>
</organism>
<dbReference type="STRING" id="224129.A0A1W4WL74"/>
<feature type="compositionally biased region" description="Polar residues" evidence="1">
    <location>
        <begin position="228"/>
        <end position="244"/>
    </location>
</feature>
<dbReference type="PANTHER" id="PTHR21315:SF2">
    <property type="entry name" value="APRATAXIN AND PNK-LIKE FACTOR"/>
    <property type="match status" value="1"/>
</dbReference>
<sequence length="411" mass="47326">MKGISLYFRDTDEKIVDFLPGAYVIGRGNRLKCNDKRISHSHALLNVTPDKILLKSTHVNPCFFKPTGGLNLMILKQNESVEVKDGDTFGLLPDQFWYTVKFCDIDMKPYTKVEAEETERTSDTDDSNYSKCRTNSGSTLVENVHQSDEQMFKTERRKREIVESNVESSKKLKTSDVRENEETQASVCFKNVKLPETNVSNCDESQISGVTAAVKQEEQTNDELCKTDLNQESTNERLVSTENTNAEDDNQPSSSTTIENVISKEKKNIRDRCWYGASCYRKNPNHKKDLCHPGDSDYESDENDDRPMCSFGISCYRRNKTHRQQFRHPKTQVKLKDKKHRKKTTTATNDNDSAEEDYDYDDPFINDDSSDDYVADDDDSDSEWNLEDEDFEEEDAKRLVKEAKRFTKGTK</sequence>
<dbReference type="GeneID" id="108733990"/>
<proteinExistence type="predicted"/>
<dbReference type="GO" id="GO:0035861">
    <property type="term" value="C:site of double-strand break"/>
    <property type="evidence" value="ECO:0007669"/>
    <property type="project" value="TreeGrafter"/>
</dbReference>
<feature type="compositionally biased region" description="Basic and acidic residues" evidence="1">
    <location>
        <begin position="114"/>
        <end position="123"/>
    </location>
</feature>
<dbReference type="InterPro" id="IPR019406">
    <property type="entry name" value="APLF_PBZ"/>
</dbReference>
<feature type="domain" description="PBZ-type" evidence="2">
    <location>
        <begin position="306"/>
        <end position="330"/>
    </location>
</feature>
<dbReference type="RefSeq" id="XP_018320868.1">
    <property type="nucleotide sequence ID" value="XM_018465366.2"/>
</dbReference>
<accession>A0A1W4WL74</accession>
<feature type="region of interest" description="Disordered" evidence="1">
    <location>
        <begin position="114"/>
        <end position="135"/>
    </location>
</feature>
<dbReference type="AlphaFoldDB" id="A0A1W4WL74"/>
<feature type="compositionally biased region" description="Acidic residues" evidence="1">
    <location>
        <begin position="352"/>
        <end position="394"/>
    </location>
</feature>
<dbReference type="Gene3D" id="2.60.200.20">
    <property type="match status" value="1"/>
</dbReference>
<dbReference type="GO" id="GO:0003906">
    <property type="term" value="F:DNA-(apurinic or apyrimidinic site) endonuclease activity"/>
    <property type="evidence" value="ECO:0007669"/>
    <property type="project" value="InterPro"/>
</dbReference>
<dbReference type="Proteomes" id="UP000192223">
    <property type="component" value="Unplaced"/>
</dbReference>
<feature type="compositionally biased region" description="Basic residues" evidence="1">
    <location>
        <begin position="321"/>
        <end position="344"/>
    </location>
</feature>
<dbReference type="GO" id="GO:0008408">
    <property type="term" value="F:3'-5' exonuclease activity"/>
    <property type="evidence" value="ECO:0007669"/>
    <property type="project" value="InterPro"/>
</dbReference>
<dbReference type="OrthoDB" id="10256774at2759"/>
<protein>
    <submittedName>
        <fullName evidence="4">Aprataxin and PNK-like factor</fullName>
    </submittedName>
</protein>
<dbReference type="GO" id="GO:0005634">
    <property type="term" value="C:nucleus"/>
    <property type="evidence" value="ECO:0007669"/>
    <property type="project" value="TreeGrafter"/>
</dbReference>
<dbReference type="InterPro" id="IPR039253">
    <property type="entry name" value="APLF"/>
</dbReference>
<dbReference type="Pfam" id="PF10283">
    <property type="entry name" value="zf-CCHH"/>
    <property type="match status" value="2"/>
</dbReference>
<dbReference type="SUPFAM" id="SSF49879">
    <property type="entry name" value="SMAD/FHA domain"/>
    <property type="match status" value="1"/>
</dbReference>
<dbReference type="PANTHER" id="PTHR21315">
    <property type="entry name" value="APRATAXIN AND PNK-LIKE FACTOR-RELATED"/>
    <property type="match status" value="1"/>
</dbReference>
<evidence type="ECO:0000313" key="4">
    <source>
        <dbReference type="RefSeq" id="XP_018320868.1"/>
    </source>
</evidence>
<feature type="region of interest" description="Disordered" evidence="1">
    <location>
        <begin position="321"/>
        <end position="395"/>
    </location>
</feature>
<evidence type="ECO:0000256" key="1">
    <source>
        <dbReference type="SAM" id="MobiDB-lite"/>
    </source>
</evidence>
<dbReference type="GO" id="GO:0006302">
    <property type="term" value="P:double-strand break repair"/>
    <property type="evidence" value="ECO:0007669"/>
    <property type="project" value="InterPro"/>
</dbReference>
<dbReference type="InterPro" id="IPR008984">
    <property type="entry name" value="SMAD_FHA_dom_sf"/>
</dbReference>
<evidence type="ECO:0000313" key="3">
    <source>
        <dbReference type="Proteomes" id="UP000192223"/>
    </source>
</evidence>
<feature type="compositionally biased region" description="Basic and acidic residues" evidence="1">
    <location>
        <begin position="217"/>
        <end position="226"/>
    </location>
</feature>
<gene>
    <name evidence="4" type="primary">LOC108733990</name>
</gene>